<dbReference type="GO" id="GO:0006508">
    <property type="term" value="P:proteolysis"/>
    <property type="evidence" value="ECO:0007669"/>
    <property type="project" value="UniProtKB-KW"/>
</dbReference>
<feature type="transmembrane region" description="Helical" evidence="5">
    <location>
        <begin position="148"/>
        <end position="165"/>
    </location>
</feature>
<gene>
    <name evidence="7" type="ORF">ENM84_07290</name>
</gene>
<dbReference type="Pfam" id="PF02163">
    <property type="entry name" value="Peptidase_M50"/>
    <property type="match status" value="1"/>
</dbReference>
<feature type="transmembrane region" description="Helical" evidence="5">
    <location>
        <begin position="115"/>
        <end position="136"/>
    </location>
</feature>
<feature type="transmembrane region" description="Helical" evidence="5">
    <location>
        <begin position="40"/>
        <end position="62"/>
    </location>
</feature>
<name>A0A7C5TIX1_9CREN</name>
<evidence type="ECO:0000256" key="4">
    <source>
        <dbReference type="ARBA" id="ARBA00023136"/>
    </source>
</evidence>
<evidence type="ECO:0000313" key="7">
    <source>
        <dbReference type="EMBL" id="HHP82451.1"/>
    </source>
</evidence>
<comment type="caution">
    <text evidence="7">The sequence shown here is derived from an EMBL/GenBank/DDBJ whole genome shotgun (WGS) entry which is preliminary data.</text>
</comment>
<feature type="domain" description="Peptidase M50" evidence="6">
    <location>
        <begin position="44"/>
        <end position="136"/>
    </location>
</feature>
<protein>
    <submittedName>
        <fullName evidence="7">Site-2 protease family protein</fullName>
    </submittedName>
</protein>
<keyword evidence="7" id="KW-0645">Protease</keyword>
<evidence type="ECO:0000256" key="5">
    <source>
        <dbReference type="SAM" id="Phobius"/>
    </source>
</evidence>
<feature type="transmembrane region" description="Helical" evidence="5">
    <location>
        <begin position="74"/>
        <end position="95"/>
    </location>
</feature>
<keyword evidence="2 5" id="KW-0812">Transmembrane</keyword>
<dbReference type="GO" id="GO:0016020">
    <property type="term" value="C:membrane"/>
    <property type="evidence" value="ECO:0007669"/>
    <property type="project" value="UniProtKB-SubCell"/>
</dbReference>
<feature type="transmembrane region" description="Helical" evidence="5">
    <location>
        <begin position="14"/>
        <end position="34"/>
    </location>
</feature>
<reference evidence="7" key="1">
    <citation type="journal article" date="2020" name="mSystems">
        <title>Genome- and Community-Level Interaction Insights into Carbon Utilization and Element Cycling Functions of Hydrothermarchaeota in Hydrothermal Sediment.</title>
        <authorList>
            <person name="Zhou Z."/>
            <person name="Liu Y."/>
            <person name="Xu W."/>
            <person name="Pan J."/>
            <person name="Luo Z.H."/>
            <person name="Li M."/>
        </authorList>
    </citation>
    <scope>NUCLEOTIDE SEQUENCE [LARGE SCALE GENOMIC DNA]</scope>
    <source>
        <strain evidence="7">SpSt-1121</strain>
    </source>
</reference>
<keyword evidence="4 5" id="KW-0472">Membrane</keyword>
<evidence type="ECO:0000256" key="3">
    <source>
        <dbReference type="ARBA" id="ARBA00022989"/>
    </source>
</evidence>
<comment type="subcellular location">
    <subcellularLocation>
        <location evidence="1">Membrane</location>
        <topology evidence="1">Multi-pass membrane protein</topology>
    </subcellularLocation>
</comment>
<accession>A0A7C5TIX1</accession>
<evidence type="ECO:0000259" key="6">
    <source>
        <dbReference type="Pfam" id="PF02163"/>
    </source>
</evidence>
<dbReference type="InterPro" id="IPR008915">
    <property type="entry name" value="Peptidase_M50"/>
</dbReference>
<dbReference type="EMBL" id="DRZI01000315">
    <property type="protein sequence ID" value="HHP82451.1"/>
    <property type="molecule type" value="Genomic_DNA"/>
</dbReference>
<evidence type="ECO:0000256" key="1">
    <source>
        <dbReference type="ARBA" id="ARBA00004141"/>
    </source>
</evidence>
<proteinExistence type="predicted"/>
<dbReference type="GO" id="GO:0008233">
    <property type="term" value="F:peptidase activity"/>
    <property type="evidence" value="ECO:0007669"/>
    <property type="project" value="UniProtKB-KW"/>
</dbReference>
<dbReference type="AlphaFoldDB" id="A0A7C5TIX1"/>
<keyword evidence="3 5" id="KW-1133">Transmembrane helix</keyword>
<keyword evidence="7" id="KW-0378">Hydrolase</keyword>
<dbReference type="PANTHER" id="PTHR35864:SF1">
    <property type="entry name" value="ZINC METALLOPROTEASE YWHC-RELATED"/>
    <property type="match status" value="1"/>
</dbReference>
<organism evidence="7">
    <name type="scientific">Ignisphaera aggregans</name>
    <dbReference type="NCBI Taxonomy" id="334771"/>
    <lineage>
        <taxon>Archaea</taxon>
        <taxon>Thermoproteota</taxon>
        <taxon>Thermoprotei</taxon>
        <taxon>Desulfurococcales</taxon>
        <taxon>Desulfurococcaceae</taxon>
        <taxon>Ignisphaera</taxon>
    </lineage>
</organism>
<dbReference type="PANTHER" id="PTHR35864">
    <property type="entry name" value="ZINC METALLOPROTEASE MJ0611-RELATED"/>
    <property type="match status" value="1"/>
</dbReference>
<evidence type="ECO:0000256" key="2">
    <source>
        <dbReference type="ARBA" id="ARBA00022692"/>
    </source>
</evidence>
<sequence length="197" mass="22660">MYWSYRQYSRVRELLDFIISILVLSFAFSYRYIIQNQFNLIPAVIIAIVTSFALHELAHRSIARANGIYARYKAWYLGLLLALIFAIATQGRFLFAAPGAVVIYSTWYMPEIEALIALAGPVTNIIIGFVCLVLLIPTHGIVYQYIRIIGSINAFIALFNSLPLPPLDGYRVFKSSIVRWVIIFLFSIFLWIIYWFS</sequence>
<dbReference type="InterPro" id="IPR052348">
    <property type="entry name" value="Metallopeptidase_M50B"/>
</dbReference>
<feature type="transmembrane region" description="Helical" evidence="5">
    <location>
        <begin position="177"/>
        <end position="196"/>
    </location>
</feature>